<keyword evidence="6" id="KW-1185">Reference proteome</keyword>
<dbReference type="PROSITE" id="PS50893">
    <property type="entry name" value="ABC_TRANSPORTER_2"/>
    <property type="match status" value="1"/>
</dbReference>
<dbReference type="InterPro" id="IPR017911">
    <property type="entry name" value="MacB-like_ATP-bd"/>
</dbReference>
<dbReference type="RefSeq" id="WP_082743179.1">
    <property type="nucleotide sequence ID" value="NZ_CAMTBT010000026.1"/>
</dbReference>
<proteinExistence type="predicted"/>
<dbReference type="GO" id="GO:0005886">
    <property type="term" value="C:plasma membrane"/>
    <property type="evidence" value="ECO:0007669"/>
    <property type="project" value="TreeGrafter"/>
</dbReference>
<dbReference type="EMBL" id="CP011391">
    <property type="protein sequence ID" value="AMK53543.1"/>
    <property type="molecule type" value="Genomic_DNA"/>
</dbReference>
<evidence type="ECO:0000256" key="2">
    <source>
        <dbReference type="ARBA" id="ARBA00022741"/>
    </source>
</evidence>
<dbReference type="SUPFAM" id="SSF52540">
    <property type="entry name" value="P-loop containing nucleoside triphosphate hydrolases"/>
    <property type="match status" value="1"/>
</dbReference>
<name>A0A140DSB6_9FIRM</name>
<evidence type="ECO:0000313" key="5">
    <source>
        <dbReference type="EMBL" id="AMK53543.1"/>
    </source>
</evidence>
<dbReference type="KEGG" id="fro:AALO17_04090"/>
<dbReference type="Gene3D" id="3.40.50.300">
    <property type="entry name" value="P-loop containing nucleotide triphosphate hydrolases"/>
    <property type="match status" value="1"/>
</dbReference>
<dbReference type="GO" id="GO:0022857">
    <property type="term" value="F:transmembrane transporter activity"/>
    <property type="evidence" value="ECO:0007669"/>
    <property type="project" value="TreeGrafter"/>
</dbReference>
<keyword evidence="2" id="KW-0547">Nucleotide-binding</keyword>
<dbReference type="STRING" id="1702221.AALO17_04090"/>
<dbReference type="Proteomes" id="UP000069771">
    <property type="component" value="Chromosome"/>
</dbReference>
<dbReference type="InterPro" id="IPR003439">
    <property type="entry name" value="ABC_transporter-like_ATP-bd"/>
</dbReference>
<dbReference type="PROSITE" id="PS00211">
    <property type="entry name" value="ABC_TRANSPORTER_1"/>
    <property type="match status" value="1"/>
</dbReference>
<keyword evidence="3" id="KW-0067">ATP-binding</keyword>
<dbReference type="OrthoDB" id="9802264at2"/>
<dbReference type="AlphaFoldDB" id="A0A140DSB6"/>
<dbReference type="Pfam" id="PF00005">
    <property type="entry name" value="ABC_tran"/>
    <property type="match status" value="1"/>
</dbReference>
<dbReference type="PANTHER" id="PTHR24220">
    <property type="entry name" value="IMPORT ATP-BINDING PROTEIN"/>
    <property type="match status" value="1"/>
</dbReference>
<dbReference type="GO" id="GO:0016887">
    <property type="term" value="F:ATP hydrolysis activity"/>
    <property type="evidence" value="ECO:0007669"/>
    <property type="project" value="InterPro"/>
</dbReference>
<dbReference type="CDD" id="cd03255">
    <property type="entry name" value="ABC_MJ0796_LolCDE_FtsE"/>
    <property type="match status" value="1"/>
</dbReference>
<gene>
    <name evidence="5" type="ORF">AALO17_04090</name>
</gene>
<dbReference type="GeneID" id="78477263"/>
<evidence type="ECO:0000313" key="6">
    <source>
        <dbReference type="Proteomes" id="UP000069771"/>
    </source>
</evidence>
<dbReference type="InterPro" id="IPR027417">
    <property type="entry name" value="P-loop_NTPase"/>
</dbReference>
<dbReference type="InterPro" id="IPR003593">
    <property type="entry name" value="AAA+_ATPase"/>
</dbReference>
<keyword evidence="1" id="KW-0813">Transport</keyword>
<reference evidence="5 6" key="1">
    <citation type="journal article" date="2016" name="Gut Pathog.">
        <title>Whole genome sequencing of "Faecalibaculum rodentium" ALO17, isolated from C57BL/6J laboratory mouse feces.</title>
        <authorList>
            <person name="Lim S."/>
            <person name="Chang D.H."/>
            <person name="Ahn S."/>
            <person name="Kim B.C."/>
        </authorList>
    </citation>
    <scope>NUCLEOTIDE SEQUENCE [LARGE SCALE GENOMIC DNA]</scope>
    <source>
        <strain evidence="5 6">Alo17</strain>
    </source>
</reference>
<evidence type="ECO:0000259" key="4">
    <source>
        <dbReference type="PROSITE" id="PS50893"/>
    </source>
</evidence>
<organism evidence="5 6">
    <name type="scientific">Faecalibaculum rodentium</name>
    <dbReference type="NCBI Taxonomy" id="1702221"/>
    <lineage>
        <taxon>Bacteria</taxon>
        <taxon>Bacillati</taxon>
        <taxon>Bacillota</taxon>
        <taxon>Erysipelotrichia</taxon>
        <taxon>Erysipelotrichales</taxon>
        <taxon>Erysipelotrichaceae</taxon>
        <taxon>Faecalibaculum</taxon>
    </lineage>
</organism>
<evidence type="ECO:0000256" key="1">
    <source>
        <dbReference type="ARBA" id="ARBA00022448"/>
    </source>
</evidence>
<dbReference type="SMART" id="SM00382">
    <property type="entry name" value="AAA"/>
    <property type="match status" value="1"/>
</dbReference>
<dbReference type="InterPro" id="IPR015854">
    <property type="entry name" value="ABC_transpr_LolD-like"/>
</dbReference>
<evidence type="ECO:0000256" key="3">
    <source>
        <dbReference type="ARBA" id="ARBA00022840"/>
    </source>
</evidence>
<sequence>MEEIVRVMNALKIWNSGRAETKAVDHVSFSVQVRSFTVIIGKSGCGKSTLLSLIAGLEVPDEGIIFIAGQEMGKSETQRAMIRRTSVGMVHQFFDLIPELTVRENLRVPFDLNNALLDEVYVDSLIRQLELEGLEDRFPHQISGGQQQRVAIARALSVKPAVVLADEPTGNLDRKSSQQVMELFRRLQRNMGLTVIMVTHDLDLAKQADRILYMEDGKLSEYGVQKQA</sequence>
<accession>A0A140DSB6</accession>
<protein>
    <recommendedName>
        <fullName evidence="4">ABC transporter domain-containing protein</fullName>
    </recommendedName>
</protein>
<dbReference type="GO" id="GO:0005524">
    <property type="term" value="F:ATP binding"/>
    <property type="evidence" value="ECO:0007669"/>
    <property type="project" value="UniProtKB-KW"/>
</dbReference>
<feature type="domain" description="ABC transporter" evidence="4">
    <location>
        <begin position="5"/>
        <end position="228"/>
    </location>
</feature>
<dbReference type="InterPro" id="IPR017871">
    <property type="entry name" value="ABC_transporter-like_CS"/>
</dbReference>